<reference evidence="1 2" key="1">
    <citation type="submission" date="2016-11" db="EMBL/GenBank/DDBJ databases">
        <title>The macronuclear genome of Stentor coeruleus: a giant cell with tiny introns.</title>
        <authorList>
            <person name="Slabodnick M."/>
            <person name="Ruby J.G."/>
            <person name="Reiff S.B."/>
            <person name="Swart E.C."/>
            <person name="Gosai S."/>
            <person name="Prabakaran S."/>
            <person name="Witkowska E."/>
            <person name="Larue G.E."/>
            <person name="Fisher S."/>
            <person name="Freeman R.M."/>
            <person name="Gunawardena J."/>
            <person name="Chu W."/>
            <person name="Stover N.A."/>
            <person name="Gregory B.D."/>
            <person name="Nowacki M."/>
            <person name="Derisi J."/>
            <person name="Roy S.W."/>
            <person name="Marshall W.F."/>
            <person name="Sood P."/>
        </authorList>
    </citation>
    <scope>NUCLEOTIDE SEQUENCE [LARGE SCALE GENOMIC DNA]</scope>
    <source>
        <strain evidence="1">WM001</strain>
    </source>
</reference>
<accession>A0A1R2CJ50</accession>
<dbReference type="EMBL" id="MPUH01000137">
    <property type="protein sequence ID" value="OMJ88976.1"/>
    <property type="molecule type" value="Genomic_DNA"/>
</dbReference>
<dbReference type="AlphaFoldDB" id="A0A1R2CJ50"/>
<organism evidence="1 2">
    <name type="scientific">Stentor coeruleus</name>
    <dbReference type="NCBI Taxonomy" id="5963"/>
    <lineage>
        <taxon>Eukaryota</taxon>
        <taxon>Sar</taxon>
        <taxon>Alveolata</taxon>
        <taxon>Ciliophora</taxon>
        <taxon>Postciliodesmatophora</taxon>
        <taxon>Heterotrichea</taxon>
        <taxon>Heterotrichida</taxon>
        <taxon>Stentoridae</taxon>
        <taxon>Stentor</taxon>
    </lineage>
</organism>
<evidence type="ECO:0000313" key="2">
    <source>
        <dbReference type="Proteomes" id="UP000187209"/>
    </source>
</evidence>
<comment type="caution">
    <text evidence="1">The sequence shown here is derived from an EMBL/GenBank/DDBJ whole genome shotgun (WGS) entry which is preliminary data.</text>
</comment>
<protein>
    <submittedName>
        <fullName evidence="1">Uncharacterized protein</fullName>
    </submittedName>
</protein>
<name>A0A1R2CJ50_9CILI</name>
<gene>
    <name evidence="1" type="ORF">SteCoe_8988</name>
</gene>
<sequence>MGCCSIKRENTNFQMSMNSFSMKHTNEFNEVCLDSLPKGDDNDKKLNTTFSSVASVNCLTSRKDLESAFLMPAVNRSRY</sequence>
<keyword evidence="2" id="KW-1185">Reference proteome</keyword>
<evidence type="ECO:0000313" key="1">
    <source>
        <dbReference type="EMBL" id="OMJ88976.1"/>
    </source>
</evidence>
<dbReference type="Proteomes" id="UP000187209">
    <property type="component" value="Unassembled WGS sequence"/>
</dbReference>
<proteinExistence type="predicted"/>